<reference evidence="2" key="1">
    <citation type="submission" date="2016-10" db="EMBL/GenBank/DDBJ databases">
        <authorList>
            <person name="Varghese N."/>
            <person name="Submissions S."/>
        </authorList>
    </citation>
    <scope>NUCLEOTIDE SEQUENCE [LARGE SCALE GENOMIC DNA]</scope>
    <source>
        <strain evidence="2">CGMCC 4.7042</strain>
    </source>
</reference>
<dbReference type="OrthoDB" id="4246507at2"/>
<organism evidence="1 2">
    <name type="scientific">Streptomyces wuyuanensis</name>
    <dbReference type="NCBI Taxonomy" id="1196353"/>
    <lineage>
        <taxon>Bacteria</taxon>
        <taxon>Bacillati</taxon>
        <taxon>Actinomycetota</taxon>
        <taxon>Actinomycetes</taxon>
        <taxon>Kitasatosporales</taxon>
        <taxon>Streptomycetaceae</taxon>
        <taxon>Streptomyces</taxon>
    </lineage>
</organism>
<protein>
    <submittedName>
        <fullName evidence="1">Uncharacterized protein</fullName>
    </submittedName>
</protein>
<dbReference type="AlphaFoldDB" id="A0A1G9VX32"/>
<dbReference type="EMBL" id="FNHI01000013">
    <property type="protein sequence ID" value="SDM76511.1"/>
    <property type="molecule type" value="Genomic_DNA"/>
</dbReference>
<name>A0A1G9VX32_9ACTN</name>
<sequence length="131" mass="14472">MTDRAAIAKMLRAGATYAEVRAELGVGSDSVTSSVRKEYGIPVVPRPRPHRPAEDTFRLYAQPVDGGHRRWTGPWAGRMPQITLAKKATVSALRVAFRIRTGRDPVGYVRRTCNYPGCVEPGHLADRAERS</sequence>
<proteinExistence type="predicted"/>
<dbReference type="RefSeq" id="WP_093656569.1">
    <property type="nucleotide sequence ID" value="NZ_FNHI01000013.1"/>
</dbReference>
<evidence type="ECO:0000313" key="1">
    <source>
        <dbReference type="EMBL" id="SDM76511.1"/>
    </source>
</evidence>
<evidence type="ECO:0000313" key="2">
    <source>
        <dbReference type="Proteomes" id="UP000199063"/>
    </source>
</evidence>
<dbReference type="STRING" id="1196353.SAMN05444921_11319"/>
<gene>
    <name evidence="1" type="ORF">SAMN05444921_11319</name>
</gene>
<keyword evidence="2" id="KW-1185">Reference proteome</keyword>
<dbReference type="Proteomes" id="UP000199063">
    <property type="component" value="Unassembled WGS sequence"/>
</dbReference>
<dbReference type="GeneID" id="40831206"/>
<accession>A0A1G9VX32</accession>